<feature type="compositionally biased region" description="Basic and acidic residues" evidence="1">
    <location>
        <begin position="70"/>
        <end position="89"/>
    </location>
</feature>
<reference evidence="3 4" key="1">
    <citation type="journal article" date="2013" name="Nat. Genet.">
        <title>The high-quality draft genome of peach (Prunus persica) identifies unique patterns of genetic diversity, domestication and genome evolution.</title>
        <authorList>
            <consortium name="International Peach Genome Initiative"/>
            <person name="Verde I."/>
            <person name="Abbott A.G."/>
            <person name="Scalabrin S."/>
            <person name="Jung S."/>
            <person name="Shu S."/>
            <person name="Marroni F."/>
            <person name="Zhebentyayeva T."/>
            <person name="Dettori M.T."/>
            <person name="Grimwood J."/>
            <person name="Cattonaro F."/>
            <person name="Zuccolo A."/>
            <person name="Rossini L."/>
            <person name="Jenkins J."/>
            <person name="Vendramin E."/>
            <person name="Meisel L.A."/>
            <person name="Decroocq V."/>
            <person name="Sosinski B."/>
            <person name="Prochnik S."/>
            <person name="Mitros T."/>
            <person name="Policriti A."/>
            <person name="Cipriani G."/>
            <person name="Dondini L."/>
            <person name="Ficklin S."/>
            <person name="Goodstein D.M."/>
            <person name="Xuan P."/>
            <person name="Del Fabbro C."/>
            <person name="Aramini V."/>
            <person name="Copetti D."/>
            <person name="Gonzalez S."/>
            <person name="Horner D.S."/>
            <person name="Falchi R."/>
            <person name="Lucas S."/>
            <person name="Mica E."/>
            <person name="Maldonado J."/>
            <person name="Lazzari B."/>
            <person name="Bielenberg D."/>
            <person name="Pirona R."/>
            <person name="Miculan M."/>
            <person name="Barakat A."/>
            <person name="Testolin R."/>
            <person name="Stella A."/>
            <person name="Tartarini S."/>
            <person name="Tonutti P."/>
            <person name="Arus P."/>
            <person name="Orellana A."/>
            <person name="Wells C."/>
            <person name="Main D."/>
            <person name="Vizzotto G."/>
            <person name="Silva H."/>
            <person name="Salamini F."/>
            <person name="Schmutz J."/>
            <person name="Morgante M."/>
            <person name="Rokhsar D.S."/>
        </authorList>
    </citation>
    <scope>NUCLEOTIDE SEQUENCE [LARGE SCALE GENOMIC DNA]</scope>
    <source>
        <strain evidence="4">cv. Nemared</strain>
    </source>
</reference>
<gene>
    <name evidence="3" type="ORF">PRUPE_5G160300</name>
</gene>
<dbReference type="Pfam" id="PF17780">
    <property type="entry name" value="OCRE"/>
    <property type="match status" value="1"/>
</dbReference>
<evidence type="ECO:0000313" key="4">
    <source>
        <dbReference type="Proteomes" id="UP000006882"/>
    </source>
</evidence>
<feature type="compositionally biased region" description="Basic and acidic residues" evidence="1">
    <location>
        <begin position="44"/>
        <end position="56"/>
    </location>
</feature>
<keyword evidence="4" id="KW-1185">Reference proteome</keyword>
<dbReference type="AlphaFoldDB" id="A0A251P9A4"/>
<dbReference type="eggNOG" id="KOG2950">
    <property type="taxonomic scope" value="Eukaryota"/>
</dbReference>
<feature type="domain" description="OCRE" evidence="2">
    <location>
        <begin position="326"/>
        <end position="373"/>
    </location>
</feature>
<feature type="compositionally biased region" description="Acidic residues" evidence="1">
    <location>
        <begin position="293"/>
        <end position="307"/>
    </location>
</feature>
<feature type="region of interest" description="Disordered" evidence="1">
    <location>
        <begin position="280"/>
        <end position="324"/>
    </location>
</feature>
<dbReference type="GO" id="GO:0005682">
    <property type="term" value="C:U5 snRNP"/>
    <property type="evidence" value="ECO:0000318"/>
    <property type="project" value="GO_Central"/>
</dbReference>
<dbReference type="Proteomes" id="UP000006882">
    <property type="component" value="Chromosome G5"/>
</dbReference>
<evidence type="ECO:0000313" key="3">
    <source>
        <dbReference type="EMBL" id="ONI08157.1"/>
    </source>
</evidence>
<organism evidence="3 4">
    <name type="scientific">Prunus persica</name>
    <name type="common">Peach</name>
    <name type="synonym">Amygdalus persica</name>
    <dbReference type="NCBI Taxonomy" id="3760"/>
    <lineage>
        <taxon>Eukaryota</taxon>
        <taxon>Viridiplantae</taxon>
        <taxon>Streptophyta</taxon>
        <taxon>Embryophyta</taxon>
        <taxon>Tracheophyta</taxon>
        <taxon>Spermatophyta</taxon>
        <taxon>Magnoliopsida</taxon>
        <taxon>eudicotyledons</taxon>
        <taxon>Gunneridae</taxon>
        <taxon>Pentapetalae</taxon>
        <taxon>rosids</taxon>
        <taxon>fabids</taxon>
        <taxon>Rosales</taxon>
        <taxon>Rosaceae</taxon>
        <taxon>Amygdaloideae</taxon>
        <taxon>Amygdaleae</taxon>
        <taxon>Prunus</taxon>
    </lineage>
</organism>
<dbReference type="InterPro" id="IPR041591">
    <property type="entry name" value="OCRE"/>
</dbReference>
<evidence type="ECO:0000256" key="1">
    <source>
        <dbReference type="SAM" id="MobiDB-lite"/>
    </source>
</evidence>
<evidence type="ECO:0000259" key="2">
    <source>
        <dbReference type="Pfam" id="PF17780"/>
    </source>
</evidence>
<proteinExistence type="predicted"/>
<feature type="region of interest" description="Disordered" evidence="1">
    <location>
        <begin position="213"/>
        <end position="235"/>
    </location>
</feature>
<feature type="region of interest" description="Disordered" evidence="1">
    <location>
        <begin position="164"/>
        <end position="190"/>
    </location>
</feature>
<name>A0A251P9A4_PRUPE</name>
<feature type="compositionally biased region" description="Acidic residues" evidence="1">
    <location>
        <begin position="171"/>
        <end position="189"/>
    </location>
</feature>
<accession>A0A251P9A4</accession>
<dbReference type="STRING" id="3760.A0A251P9A4"/>
<protein>
    <recommendedName>
        <fullName evidence="2">OCRE domain-containing protein</fullName>
    </recommendedName>
</protein>
<dbReference type="PANTHER" id="PTHR13138">
    <property type="entry name" value="PROTEIN LIN1"/>
    <property type="match status" value="1"/>
</dbReference>
<feature type="region of interest" description="Disordered" evidence="1">
    <location>
        <begin position="1"/>
        <end position="99"/>
    </location>
</feature>
<dbReference type="SMR" id="A0A251P9A4"/>
<sequence>MESNQPSRSNLKRKVISEESDSDSDSGKPTAEKRVRFPKGKKARLGDEAVNIRRAEDDDEIGIGLADPRSAAKEREKRRSQRNHDRFGEDGIGEDVSKAEVSYEGLDSENLMEDGIPIEPFNLDKEREEGYFDADGNFVEYAPNEKNKVKDAWLDSVEAGETKLYARKTEDEDGDGDGDGEDLPLSDGDDIGKIKRRIADVLEDGETVLQALRRLKGGSSSARNKREKMPAETKRVFDQLTEDAVTLMDKYGEYNVNHEKREIFEREAQGYESLARARSQGAALGTNNGAESAGDEYDMFGEDDEDATAQASNSDGVGVGPSQLENDYVLDESSGYYYSSSLGYYYDPSTGLYCSAASGLWYSFNEETGAYDEITHHGQAAAAAAAAADAETGAN</sequence>
<dbReference type="Gramene" id="ONI08157">
    <property type="protein sequence ID" value="ONI08157"/>
    <property type="gene ID" value="PRUPE_5G160300"/>
</dbReference>
<dbReference type="OrthoDB" id="331341at2759"/>
<dbReference type="InterPro" id="IPR039905">
    <property type="entry name" value="CD2BP2/Lin1"/>
</dbReference>
<dbReference type="PANTHER" id="PTHR13138:SF3">
    <property type="entry name" value="CD2 ANTIGEN CYTOPLASMIC TAIL-BINDING PROTEIN 2"/>
    <property type="match status" value="1"/>
</dbReference>
<dbReference type="EMBL" id="CM007655">
    <property type="protein sequence ID" value="ONI08157.1"/>
    <property type="molecule type" value="Genomic_DNA"/>
</dbReference>